<feature type="domain" description="Fibronectin type-III" evidence="3">
    <location>
        <begin position="138"/>
        <end position="236"/>
    </location>
</feature>
<protein>
    <submittedName>
        <fullName evidence="4">Uncharacterized LOC115431026</fullName>
    </submittedName>
</protein>
<evidence type="ECO:0000256" key="1">
    <source>
        <dbReference type="SAM" id="MobiDB-lite"/>
    </source>
</evidence>
<keyword evidence="2" id="KW-1133">Transmembrane helix</keyword>
<evidence type="ECO:0000313" key="4">
    <source>
        <dbReference type="Ensembl" id="ENSSORP00005034022.1"/>
    </source>
</evidence>
<dbReference type="Gene3D" id="2.60.40.10">
    <property type="entry name" value="Immunoglobulins"/>
    <property type="match status" value="1"/>
</dbReference>
<keyword evidence="2" id="KW-0812">Transmembrane</keyword>
<evidence type="ECO:0000313" key="5">
    <source>
        <dbReference type="Proteomes" id="UP000472271"/>
    </source>
</evidence>
<feature type="compositionally biased region" description="Basic and acidic residues" evidence="1">
    <location>
        <begin position="382"/>
        <end position="395"/>
    </location>
</feature>
<dbReference type="GO" id="GO:0004896">
    <property type="term" value="F:cytokine receptor activity"/>
    <property type="evidence" value="ECO:0007669"/>
    <property type="project" value="TreeGrafter"/>
</dbReference>
<dbReference type="Proteomes" id="UP000472271">
    <property type="component" value="Chromosome 13"/>
</dbReference>
<dbReference type="SUPFAM" id="SSF49265">
    <property type="entry name" value="Fibronectin type III"/>
    <property type="match status" value="2"/>
</dbReference>
<dbReference type="InterPro" id="IPR003961">
    <property type="entry name" value="FN3_dom"/>
</dbReference>
<feature type="region of interest" description="Disordered" evidence="1">
    <location>
        <begin position="318"/>
        <end position="395"/>
    </location>
</feature>
<sequence>MTLHDRMMRPLKKEMDINKKMPILVLLMIYINGVSGMNLSPPDNLVVEICDGEVTVLWDKPVDAPSNVQYNVRFGKHNGEYAMVDTCTKITKSFCNLSKLIHDYGAAYKVQVQLVIGDHMSAWTPKKKILPTSSELLPPSFTLLATSTTLRVYVHQKPILKKIYKFGVTYTIFLEEKGQNTNVVSYLKDDTDEDQTTQTFSPLHWGKEYCVTVKVEGNGGLTSSQSSQQCVVLPEQEWIIIAVSSLSVLGVFIIIAIVGVSLLCFLKRPAKTPVALKCLVSGWNPLSVREGTMEVVTDKGWFLSSYRAEVKQCDAKESPSLHVEITDEDGDEDRRTSTDSGVSINSTSDTNEECPPMRQEDSGCGSLVGQESSGSQTEYPLQDERTDTDPTRKRVDSGVGFGCQLDSSSINLDGQDSGLLKECVVGCNYRTQRPSDVQISVCDDEQMFKQMPPESELADVVTGYRAIPQLCTCSGAGHCSWCHNCVHFGAEVVKQYKSVCINNELLNNKCNIMDSFRGKLYSTKGQMDTVIMGETDASSNMTFVQLEETFPLLTALSSLPLVEGEQDFNMNNVPLSLCDVELTND</sequence>
<accession>A0A673B080</accession>
<dbReference type="GO" id="GO:0005886">
    <property type="term" value="C:plasma membrane"/>
    <property type="evidence" value="ECO:0007669"/>
    <property type="project" value="TreeGrafter"/>
</dbReference>
<feature type="compositionally biased region" description="Polar residues" evidence="1">
    <location>
        <begin position="338"/>
        <end position="349"/>
    </location>
</feature>
<reference evidence="4" key="1">
    <citation type="submission" date="2019-06" db="EMBL/GenBank/DDBJ databases">
        <authorList>
            <consortium name="Wellcome Sanger Institute Data Sharing"/>
        </authorList>
    </citation>
    <scope>NUCLEOTIDE SEQUENCE [LARGE SCALE GENOMIC DNA]</scope>
</reference>
<dbReference type="Ensembl" id="ENSSORT00005034936.1">
    <property type="protein sequence ID" value="ENSSORP00005034022.1"/>
    <property type="gene ID" value="ENSSORG00005016090.1"/>
</dbReference>
<dbReference type="OrthoDB" id="8805892at2759"/>
<dbReference type="CDD" id="cd00063">
    <property type="entry name" value="FN3"/>
    <property type="match status" value="1"/>
</dbReference>
<dbReference type="InterPro" id="IPR013783">
    <property type="entry name" value="Ig-like_fold"/>
</dbReference>
<feature type="compositionally biased region" description="Polar residues" evidence="1">
    <location>
        <begin position="369"/>
        <end position="379"/>
    </location>
</feature>
<keyword evidence="5" id="KW-1185">Reference proteome</keyword>
<dbReference type="InParanoid" id="A0A673B080"/>
<feature type="transmembrane region" description="Helical" evidence="2">
    <location>
        <begin position="238"/>
        <end position="266"/>
    </location>
</feature>
<gene>
    <name evidence="4" type="primary">il10ra</name>
</gene>
<keyword evidence="2" id="KW-0472">Membrane</keyword>
<dbReference type="InterPro" id="IPR036116">
    <property type="entry name" value="FN3_sf"/>
</dbReference>
<proteinExistence type="predicted"/>
<dbReference type="Pfam" id="PF01108">
    <property type="entry name" value="Tissue_fac"/>
    <property type="match status" value="1"/>
</dbReference>
<dbReference type="PROSITE" id="PS50853">
    <property type="entry name" value="FN3"/>
    <property type="match status" value="1"/>
</dbReference>
<reference evidence="4" key="3">
    <citation type="submission" date="2025-09" db="UniProtKB">
        <authorList>
            <consortium name="Ensembl"/>
        </authorList>
    </citation>
    <scope>IDENTIFICATION</scope>
</reference>
<reference evidence="4" key="2">
    <citation type="submission" date="2025-08" db="UniProtKB">
        <authorList>
            <consortium name="Ensembl"/>
        </authorList>
    </citation>
    <scope>IDENTIFICATION</scope>
</reference>
<evidence type="ECO:0000259" key="3">
    <source>
        <dbReference type="PROSITE" id="PS50853"/>
    </source>
</evidence>
<evidence type="ECO:0000256" key="2">
    <source>
        <dbReference type="SAM" id="Phobius"/>
    </source>
</evidence>
<dbReference type="PANTHER" id="PTHR20859">
    <property type="entry name" value="INTERFERON/INTERLEUKIN RECEPTOR"/>
    <property type="match status" value="1"/>
</dbReference>
<organism evidence="4 5">
    <name type="scientific">Sphaeramia orbicularis</name>
    <name type="common">orbiculate cardinalfish</name>
    <dbReference type="NCBI Taxonomy" id="375764"/>
    <lineage>
        <taxon>Eukaryota</taxon>
        <taxon>Metazoa</taxon>
        <taxon>Chordata</taxon>
        <taxon>Craniata</taxon>
        <taxon>Vertebrata</taxon>
        <taxon>Euteleostomi</taxon>
        <taxon>Actinopterygii</taxon>
        <taxon>Neopterygii</taxon>
        <taxon>Teleostei</taxon>
        <taxon>Neoteleostei</taxon>
        <taxon>Acanthomorphata</taxon>
        <taxon>Gobiaria</taxon>
        <taxon>Kurtiformes</taxon>
        <taxon>Apogonoidei</taxon>
        <taxon>Apogonidae</taxon>
        <taxon>Apogoninae</taxon>
        <taxon>Sphaeramia</taxon>
    </lineage>
</organism>
<dbReference type="Pfam" id="PF09294">
    <property type="entry name" value="Interfer-bind"/>
    <property type="match status" value="1"/>
</dbReference>
<dbReference type="PANTHER" id="PTHR20859:SF94">
    <property type="entry name" value="CYTOKINE RECEPTOR FAMILY MEMBER B7"/>
    <property type="match status" value="1"/>
</dbReference>
<dbReference type="InterPro" id="IPR050650">
    <property type="entry name" value="Type-II_Cytokine-TF_Rcpt"/>
</dbReference>
<name>A0A673B080_9TELE</name>
<dbReference type="AlphaFoldDB" id="A0A673B080"/>
<dbReference type="InterPro" id="IPR015373">
    <property type="entry name" value="Interferon/interleukin_rcp_dom"/>
</dbReference>